<dbReference type="RefSeq" id="WP_155268024.1">
    <property type="nucleotide sequence ID" value="NZ_JGDJ01000262.1"/>
</dbReference>
<organism evidence="1 2">
    <name type="scientific">Bacteroides fragilis str. S36L11</name>
    <dbReference type="NCBI Taxonomy" id="1339327"/>
    <lineage>
        <taxon>Bacteria</taxon>
        <taxon>Pseudomonadati</taxon>
        <taxon>Bacteroidota</taxon>
        <taxon>Bacteroidia</taxon>
        <taxon>Bacteroidales</taxon>
        <taxon>Bacteroidaceae</taxon>
        <taxon>Bacteroides</taxon>
    </lineage>
</organism>
<dbReference type="AlphaFoldDB" id="A0A015Y4Y8"/>
<name>A0A015Y4Y8_BACFG</name>
<evidence type="ECO:0000313" key="1">
    <source>
        <dbReference type="EMBL" id="EXZ27002.1"/>
    </source>
</evidence>
<dbReference type="EMBL" id="JGDJ01000262">
    <property type="protein sequence ID" value="EXZ27002.1"/>
    <property type="molecule type" value="Genomic_DNA"/>
</dbReference>
<comment type="caution">
    <text evidence="1">The sequence shown here is derived from an EMBL/GenBank/DDBJ whole genome shotgun (WGS) entry which is preliminary data.</text>
</comment>
<dbReference type="PATRIC" id="fig|1339327.3.peg.4312"/>
<dbReference type="Proteomes" id="UP000022082">
    <property type="component" value="Unassembled WGS sequence"/>
</dbReference>
<gene>
    <name evidence="1" type="ORF">M136_3780</name>
</gene>
<accession>A0A015Y4Y8</accession>
<proteinExistence type="predicted"/>
<evidence type="ECO:0000313" key="2">
    <source>
        <dbReference type="Proteomes" id="UP000022082"/>
    </source>
</evidence>
<reference evidence="1 2" key="1">
    <citation type="submission" date="2014-02" db="EMBL/GenBank/DDBJ databases">
        <authorList>
            <person name="Sears C."/>
            <person name="Carroll K."/>
            <person name="Sack B.R."/>
            <person name="Qadri F."/>
            <person name="Myers L.L."/>
            <person name="Chung G.-T."/>
            <person name="Escheverria P."/>
            <person name="Fraser C.M."/>
            <person name="Sadzewicz L."/>
            <person name="Shefchek K.A."/>
            <person name="Tallon L."/>
            <person name="Das S.P."/>
            <person name="Daugherty S."/>
            <person name="Mongodin E.F."/>
        </authorList>
    </citation>
    <scope>NUCLEOTIDE SEQUENCE [LARGE SCALE GENOMIC DNA]</scope>
    <source>
        <strain evidence="1 2">S36L11</strain>
    </source>
</reference>
<protein>
    <submittedName>
        <fullName evidence="1">Uncharacterized protein</fullName>
    </submittedName>
</protein>
<sequence length="58" mass="6417">MKAIIDYKKANGEEIGAIAVNEYNGNLSYIAVTASSSKTFKSMKGAERYMAKFNYIKS</sequence>